<evidence type="ECO:0000313" key="4">
    <source>
        <dbReference type="Proteomes" id="UP000446866"/>
    </source>
</evidence>
<evidence type="ECO:0000256" key="1">
    <source>
        <dbReference type="ARBA" id="ARBA00022801"/>
    </source>
</evidence>
<organism evidence="3 4">
    <name type="scientific">Anaerotruncus colihominis</name>
    <dbReference type="NCBI Taxonomy" id="169435"/>
    <lineage>
        <taxon>Bacteria</taxon>
        <taxon>Bacillati</taxon>
        <taxon>Bacillota</taxon>
        <taxon>Clostridia</taxon>
        <taxon>Eubacteriales</taxon>
        <taxon>Oscillospiraceae</taxon>
        <taxon>Anaerotruncus</taxon>
    </lineage>
</organism>
<comment type="caution">
    <text evidence="3">The sequence shown here is derived from an EMBL/GenBank/DDBJ whole genome shotgun (WGS) entry which is preliminary data.</text>
</comment>
<dbReference type="GO" id="GO:0030246">
    <property type="term" value="F:carbohydrate binding"/>
    <property type="evidence" value="ECO:0007669"/>
    <property type="project" value="InterPro"/>
</dbReference>
<accession>A0A845QI41</accession>
<dbReference type="GO" id="GO:0005975">
    <property type="term" value="P:carbohydrate metabolic process"/>
    <property type="evidence" value="ECO:0007669"/>
    <property type="project" value="InterPro"/>
</dbReference>
<dbReference type="RefSeq" id="WP_160201842.1">
    <property type="nucleotide sequence ID" value="NZ_QXWK01000013.1"/>
</dbReference>
<dbReference type="AlphaFoldDB" id="A0A845QI41"/>
<evidence type="ECO:0000259" key="2">
    <source>
        <dbReference type="SMART" id="SM00495"/>
    </source>
</evidence>
<gene>
    <name evidence="3" type="ORF">D0435_07835</name>
</gene>
<dbReference type="SUPFAM" id="SSF51055">
    <property type="entry name" value="Carbohydrate binding domain"/>
    <property type="match status" value="1"/>
</dbReference>
<dbReference type="InterPro" id="IPR036573">
    <property type="entry name" value="CBM_sf_5/12"/>
</dbReference>
<proteinExistence type="predicted"/>
<dbReference type="InterPro" id="IPR003610">
    <property type="entry name" value="CBM5/12"/>
</dbReference>
<reference evidence="3 4" key="1">
    <citation type="submission" date="2018-08" db="EMBL/GenBank/DDBJ databases">
        <title>Murine metabolic-syndrome-specific gut microbial biobank.</title>
        <authorList>
            <person name="Liu C."/>
        </authorList>
    </citation>
    <scope>NUCLEOTIDE SEQUENCE [LARGE SCALE GENOMIC DNA]</scope>
    <source>
        <strain evidence="3 4">28</strain>
    </source>
</reference>
<dbReference type="Pfam" id="PF02839">
    <property type="entry name" value="CBM_5_12"/>
    <property type="match status" value="1"/>
</dbReference>
<dbReference type="Gene3D" id="2.10.10.20">
    <property type="entry name" value="Carbohydrate-binding module superfamily 5/12"/>
    <property type="match status" value="2"/>
</dbReference>
<dbReference type="EMBL" id="QXWK01000013">
    <property type="protein sequence ID" value="NBH61559.1"/>
    <property type="molecule type" value="Genomic_DNA"/>
</dbReference>
<dbReference type="SMART" id="SM00495">
    <property type="entry name" value="ChtBD3"/>
    <property type="match status" value="2"/>
</dbReference>
<protein>
    <recommendedName>
        <fullName evidence="2">Chitin-binding type-3 domain-containing protein</fullName>
    </recommendedName>
</protein>
<dbReference type="CDD" id="cd12214">
    <property type="entry name" value="ChiA1_BD"/>
    <property type="match status" value="1"/>
</dbReference>
<dbReference type="Proteomes" id="UP000446866">
    <property type="component" value="Unassembled WGS sequence"/>
</dbReference>
<keyword evidence="1" id="KW-0378">Hydrolase</keyword>
<feature type="domain" description="Chitin-binding type-3" evidence="2">
    <location>
        <begin position="32"/>
        <end position="78"/>
    </location>
</feature>
<dbReference type="GO" id="GO:0004553">
    <property type="term" value="F:hydrolase activity, hydrolyzing O-glycosyl compounds"/>
    <property type="evidence" value="ECO:0007669"/>
    <property type="project" value="InterPro"/>
</dbReference>
<sequence>MLTQSQKSLINLLKVILPTATDEVALRHADWYPQWHPDIHVTAGDRLTYDGVLYRCLQAHNTQETWTPPDSPSLWAKVLIPDPDVIPEWEQPDSTNAYVTGDKVIHGGKTWESLVGGNVWEPGAVGTESLWKEVK</sequence>
<evidence type="ECO:0000313" key="3">
    <source>
        <dbReference type="EMBL" id="NBH61559.1"/>
    </source>
</evidence>
<name>A0A845QI41_9FIRM</name>
<keyword evidence="4" id="KW-1185">Reference proteome</keyword>
<dbReference type="GO" id="GO:0005576">
    <property type="term" value="C:extracellular region"/>
    <property type="evidence" value="ECO:0007669"/>
    <property type="project" value="InterPro"/>
</dbReference>
<dbReference type="CDD" id="cd12215">
    <property type="entry name" value="ChiC_BD"/>
    <property type="match status" value="1"/>
</dbReference>
<feature type="domain" description="Chitin-binding type-3" evidence="2">
    <location>
        <begin position="86"/>
        <end position="134"/>
    </location>
</feature>